<keyword evidence="2" id="KW-1185">Reference proteome</keyword>
<dbReference type="Proteomes" id="UP001549251">
    <property type="component" value="Unassembled WGS sequence"/>
</dbReference>
<gene>
    <name evidence="1" type="ORF">ABIE04_001839</name>
</gene>
<dbReference type="RefSeq" id="WP_354549061.1">
    <property type="nucleotide sequence ID" value="NZ_JBEPSD010000001.1"/>
</dbReference>
<evidence type="ECO:0000313" key="2">
    <source>
        <dbReference type="Proteomes" id="UP001549251"/>
    </source>
</evidence>
<organism evidence="1 2">
    <name type="scientific">Rhodanobacter soli</name>
    <dbReference type="NCBI Taxonomy" id="590609"/>
    <lineage>
        <taxon>Bacteria</taxon>
        <taxon>Pseudomonadati</taxon>
        <taxon>Pseudomonadota</taxon>
        <taxon>Gammaproteobacteria</taxon>
        <taxon>Lysobacterales</taxon>
        <taxon>Rhodanobacteraceae</taxon>
        <taxon>Rhodanobacter</taxon>
    </lineage>
</organism>
<sequence length="189" mass="20417">MALVLRSTPPYRSARTAIHDDDEALHLSFVALLDRSRSASPSPRPVQPRATHRRTLAISLPPSAAMPIVIAPPANVPGGSGDYRSAILDAGLNDAQQAPRVRLPGSSDAPLRTGIQLRTTPNLQQVVRAMTTASRCKYERMKMERSANQFVTRQLVERALDADGCGPQATHAAADATTDTISRRAIFDE</sequence>
<protein>
    <submittedName>
        <fullName evidence="1">Uncharacterized protein</fullName>
    </submittedName>
</protein>
<proteinExistence type="predicted"/>
<name>A0ABV2PWU8_9GAMM</name>
<accession>A0ABV2PWU8</accession>
<comment type="caution">
    <text evidence="1">The sequence shown here is derived from an EMBL/GenBank/DDBJ whole genome shotgun (WGS) entry which is preliminary data.</text>
</comment>
<evidence type="ECO:0000313" key="1">
    <source>
        <dbReference type="EMBL" id="MET4569512.1"/>
    </source>
</evidence>
<reference evidence="1 2" key="1">
    <citation type="submission" date="2024-06" db="EMBL/GenBank/DDBJ databases">
        <title>Sorghum-associated microbial communities from plants grown in Nebraska, USA.</title>
        <authorList>
            <person name="Schachtman D."/>
        </authorList>
    </citation>
    <scope>NUCLEOTIDE SEQUENCE [LARGE SCALE GENOMIC DNA]</scope>
    <source>
        <strain evidence="1 2">1757</strain>
    </source>
</reference>
<dbReference type="EMBL" id="JBEPSD010000001">
    <property type="protein sequence ID" value="MET4569512.1"/>
    <property type="molecule type" value="Genomic_DNA"/>
</dbReference>